<dbReference type="AlphaFoldDB" id="A0A8H7ALV0"/>
<name>A0A8H7ALV0_9EURO</name>
<accession>A0A8H7ALV0</accession>
<reference evidence="1" key="1">
    <citation type="submission" date="2020-02" db="EMBL/GenBank/DDBJ databases">
        <authorList>
            <person name="Palmer J.M."/>
        </authorList>
    </citation>
    <scope>NUCLEOTIDE SEQUENCE</scope>
    <source>
        <strain evidence="1">EPUS1.4</strain>
        <tissue evidence="1">Thallus</tissue>
    </source>
</reference>
<keyword evidence="2" id="KW-1185">Reference proteome</keyword>
<evidence type="ECO:0000313" key="1">
    <source>
        <dbReference type="EMBL" id="KAF7507470.1"/>
    </source>
</evidence>
<protein>
    <submittedName>
        <fullName evidence="1">Uncharacterized protein</fullName>
    </submittedName>
</protein>
<organism evidence="1 2">
    <name type="scientific">Endocarpon pusillum</name>
    <dbReference type="NCBI Taxonomy" id="364733"/>
    <lineage>
        <taxon>Eukaryota</taxon>
        <taxon>Fungi</taxon>
        <taxon>Dikarya</taxon>
        <taxon>Ascomycota</taxon>
        <taxon>Pezizomycotina</taxon>
        <taxon>Eurotiomycetes</taxon>
        <taxon>Chaetothyriomycetidae</taxon>
        <taxon>Verrucariales</taxon>
        <taxon>Verrucariaceae</taxon>
        <taxon>Endocarpon</taxon>
    </lineage>
</organism>
<dbReference type="Proteomes" id="UP000606974">
    <property type="component" value="Unassembled WGS sequence"/>
</dbReference>
<gene>
    <name evidence="1" type="ORF">GJ744_010401</name>
</gene>
<proteinExistence type="predicted"/>
<comment type="caution">
    <text evidence="1">The sequence shown here is derived from an EMBL/GenBank/DDBJ whole genome shotgun (WGS) entry which is preliminary data.</text>
</comment>
<dbReference type="EMBL" id="JAACFV010000068">
    <property type="protein sequence ID" value="KAF7507470.1"/>
    <property type="molecule type" value="Genomic_DNA"/>
</dbReference>
<evidence type="ECO:0000313" key="2">
    <source>
        <dbReference type="Proteomes" id="UP000606974"/>
    </source>
</evidence>
<sequence length="122" mass="13486">MLILHSVHSGIELIRHHLPSFHPLARHSNTGTQEAADTRKMSSTLVYDVESVPIVVGLDPDCQFGEDDHEDPNLGAIANQLPATTFWAFSWEFFCKLPDLILRGSGIGGYDSVWRSGVGKQK</sequence>